<evidence type="ECO:0000256" key="1">
    <source>
        <dbReference type="SAM" id="MobiDB-lite"/>
    </source>
</evidence>
<accession>A0A1H3ELC8</accession>
<dbReference type="STRING" id="1007099.SAMN05216287_3770"/>
<evidence type="ECO:0000313" key="2">
    <source>
        <dbReference type="EMBL" id="SDX79395.1"/>
    </source>
</evidence>
<evidence type="ECO:0000313" key="3">
    <source>
        <dbReference type="Proteomes" id="UP000243778"/>
    </source>
</evidence>
<dbReference type="InterPro" id="IPR009731">
    <property type="entry name" value="P-like"/>
</dbReference>
<reference evidence="3" key="1">
    <citation type="submission" date="2016-10" db="EMBL/GenBank/DDBJ databases">
        <authorList>
            <person name="Varghese N."/>
            <person name="Submissions S."/>
        </authorList>
    </citation>
    <scope>NUCLEOTIDE SEQUENCE [LARGE SCALE GENOMIC DNA]</scope>
    <source>
        <strain evidence="3">NRRL B-59562</strain>
    </source>
</reference>
<dbReference type="AlphaFoldDB" id="A0A1H3ELC8"/>
<dbReference type="RefSeq" id="WP_090231185.1">
    <property type="nucleotide sequence ID" value="NZ_FNNU01000006.1"/>
</dbReference>
<feature type="region of interest" description="Disordered" evidence="1">
    <location>
        <begin position="183"/>
        <end position="202"/>
    </location>
</feature>
<sequence length="234" mass="25412">MGSTFCDSAELAARVNLVFATLQTDLGLATAFRFEFPAGDPAKLRAAKASWMRMGLAKVPKPLFDLALMRLGAEHQVGRASKSLPSYGDFLALCLPRPEAVGLPTMDAAYREAVSHAMNARHRWSHPAVKIAAIATGAHDLRTADGYRTAALRKAFEAHYEQLVLQVACGEELTPPRLALAHDGSKPAAQVHEEHAEQQMRERLEREGLAGTGQGAREQLLKRMGLNRQGANHG</sequence>
<feature type="compositionally biased region" description="Basic and acidic residues" evidence="1">
    <location>
        <begin position="191"/>
        <end position="202"/>
    </location>
</feature>
<name>A0A1H3ELC8_9PSED</name>
<dbReference type="Proteomes" id="UP000243778">
    <property type="component" value="Unassembled WGS sequence"/>
</dbReference>
<dbReference type="Pfam" id="PF06992">
    <property type="entry name" value="Phage_lambda_P"/>
    <property type="match status" value="1"/>
</dbReference>
<dbReference type="OrthoDB" id="5675790at2"/>
<evidence type="ECO:0008006" key="4">
    <source>
        <dbReference type="Google" id="ProtNLM"/>
    </source>
</evidence>
<dbReference type="GO" id="GO:0006270">
    <property type="term" value="P:DNA replication initiation"/>
    <property type="evidence" value="ECO:0007669"/>
    <property type="project" value="InterPro"/>
</dbReference>
<keyword evidence="3" id="KW-1185">Reference proteome</keyword>
<gene>
    <name evidence="2" type="ORF">SAMN05216287_3770</name>
</gene>
<protein>
    <recommendedName>
        <fullName evidence="4">Replication protein P</fullName>
    </recommendedName>
</protein>
<organism evidence="2 3">
    <name type="scientific">Pseudomonas kuykendallii</name>
    <dbReference type="NCBI Taxonomy" id="1007099"/>
    <lineage>
        <taxon>Bacteria</taxon>
        <taxon>Pseudomonadati</taxon>
        <taxon>Pseudomonadota</taxon>
        <taxon>Gammaproteobacteria</taxon>
        <taxon>Pseudomonadales</taxon>
        <taxon>Pseudomonadaceae</taxon>
        <taxon>Pseudomonas</taxon>
    </lineage>
</organism>
<dbReference type="EMBL" id="FNNU01000006">
    <property type="protein sequence ID" value="SDX79395.1"/>
    <property type="molecule type" value="Genomic_DNA"/>
</dbReference>
<proteinExistence type="predicted"/>